<keyword evidence="3" id="KW-0560">Oxidoreductase</keyword>
<evidence type="ECO:0000259" key="5">
    <source>
        <dbReference type="Pfam" id="PF01494"/>
    </source>
</evidence>
<dbReference type="PANTHER" id="PTHR47178:SF5">
    <property type="entry name" value="FAD-BINDING DOMAIN-CONTAINING PROTEIN"/>
    <property type="match status" value="1"/>
</dbReference>
<gene>
    <name evidence="6" type="ORF">OG929_01240</name>
</gene>
<dbReference type="PRINTS" id="PR00420">
    <property type="entry name" value="RNGMNOXGNASE"/>
</dbReference>
<dbReference type="PANTHER" id="PTHR47178">
    <property type="entry name" value="MONOOXYGENASE, FAD-BINDING"/>
    <property type="match status" value="1"/>
</dbReference>
<dbReference type="GO" id="GO:0004497">
    <property type="term" value="F:monooxygenase activity"/>
    <property type="evidence" value="ECO:0007669"/>
    <property type="project" value="UniProtKB-KW"/>
</dbReference>
<dbReference type="Pfam" id="PF01494">
    <property type="entry name" value="FAD_binding_3"/>
    <property type="match status" value="2"/>
</dbReference>
<keyword evidence="4 6" id="KW-0503">Monooxygenase</keyword>
<feature type="domain" description="FAD-binding" evidence="5">
    <location>
        <begin position="295"/>
        <end position="377"/>
    </location>
</feature>
<dbReference type="Gene3D" id="3.50.50.60">
    <property type="entry name" value="FAD/NAD(P)-binding domain"/>
    <property type="match status" value="1"/>
</dbReference>
<proteinExistence type="predicted"/>
<keyword evidence="2" id="KW-0274">FAD</keyword>
<dbReference type="RefSeq" id="WP_329257289.1">
    <property type="nucleotide sequence ID" value="NZ_CP109011.1"/>
</dbReference>
<organism evidence="6 7">
    <name type="scientific">Streptomyces pseudovenezuelae</name>
    <dbReference type="NCBI Taxonomy" id="67350"/>
    <lineage>
        <taxon>Bacteria</taxon>
        <taxon>Bacillati</taxon>
        <taxon>Actinomycetota</taxon>
        <taxon>Actinomycetes</taxon>
        <taxon>Kitasatosporales</taxon>
        <taxon>Streptomycetaceae</taxon>
        <taxon>Streptomyces</taxon>
        <taxon>Streptomyces aurantiacus group</taxon>
    </lineage>
</organism>
<dbReference type="InterPro" id="IPR036188">
    <property type="entry name" value="FAD/NAD-bd_sf"/>
</dbReference>
<dbReference type="InterPro" id="IPR002938">
    <property type="entry name" value="FAD-bd"/>
</dbReference>
<reference evidence="6" key="1">
    <citation type="submission" date="2022-10" db="EMBL/GenBank/DDBJ databases">
        <title>The complete genomes of actinobacterial strains from the NBC collection.</title>
        <authorList>
            <person name="Joergensen T.S."/>
            <person name="Alvarez Arevalo M."/>
            <person name="Sterndorff E.B."/>
            <person name="Faurdal D."/>
            <person name="Vuksanovic O."/>
            <person name="Mourched A.-S."/>
            <person name="Charusanti P."/>
            <person name="Shaw S."/>
            <person name="Blin K."/>
            <person name="Weber T."/>
        </authorList>
    </citation>
    <scope>NUCLEOTIDE SEQUENCE</scope>
    <source>
        <strain evidence="6">NBC_00686</strain>
    </source>
</reference>
<sequence>MPSFRVLIAGGGIGGLCLAQGLRKAGVDCTVFERAPDIVRSGYRLHMNGAGGRALKECLPENLYELYMQTSRTTPRREVFVQLDHLGNELGARPHIGPPNDPVRPHTAVNRRTLRQIMAVGLEDVIRFGTTVTGYEDDGDRVRVHLDDGSSATGDVLVAADGINSVIRRQLLPGVKIVETGDRGLYTTAPLTDDLAATLPEALFDGFAQVLGPDGAMIVYGVFQPRRPIAEAVAGLAPGARVDPVDPYIMVNLGVVADSPFGRETPDLWQASAGELHDLMRRASSGWHPALAGLVEHIDDSSIFPVAVRRLEPTDPWTATRVTLLGDAIHAMPPSFGAGANSALRDAAALTRALTTAVDGRAPLLSAIAEYEAEMRAEVFPVLRASADPRAYDMDFTPVDVPVPGRD</sequence>
<name>A0ABZ1WN40_9ACTN</name>
<accession>A0ABZ1WN40</accession>
<evidence type="ECO:0000256" key="1">
    <source>
        <dbReference type="ARBA" id="ARBA00022630"/>
    </source>
</evidence>
<dbReference type="SUPFAM" id="SSF51905">
    <property type="entry name" value="FAD/NAD(P)-binding domain"/>
    <property type="match status" value="1"/>
</dbReference>
<evidence type="ECO:0000313" key="6">
    <source>
        <dbReference type="EMBL" id="WUT40966.1"/>
    </source>
</evidence>
<protein>
    <submittedName>
        <fullName evidence="6">FAD-dependent monooxygenase</fullName>
    </submittedName>
</protein>
<dbReference type="Proteomes" id="UP001432168">
    <property type="component" value="Chromosome"/>
</dbReference>
<evidence type="ECO:0000256" key="4">
    <source>
        <dbReference type="ARBA" id="ARBA00023033"/>
    </source>
</evidence>
<dbReference type="EMBL" id="CP109011">
    <property type="protein sequence ID" value="WUT40966.1"/>
    <property type="molecule type" value="Genomic_DNA"/>
</dbReference>
<feature type="domain" description="FAD-binding" evidence="5">
    <location>
        <begin position="5"/>
        <end position="171"/>
    </location>
</feature>
<evidence type="ECO:0000256" key="3">
    <source>
        <dbReference type="ARBA" id="ARBA00023002"/>
    </source>
</evidence>
<evidence type="ECO:0000256" key="2">
    <source>
        <dbReference type="ARBA" id="ARBA00022827"/>
    </source>
</evidence>
<evidence type="ECO:0000313" key="7">
    <source>
        <dbReference type="Proteomes" id="UP001432168"/>
    </source>
</evidence>
<keyword evidence="1" id="KW-0285">Flavoprotein</keyword>
<keyword evidence="7" id="KW-1185">Reference proteome</keyword>